<organism evidence="2 3">
    <name type="scientific">Ciona savignyi</name>
    <name type="common">Pacific transparent sea squirt</name>
    <dbReference type="NCBI Taxonomy" id="51511"/>
    <lineage>
        <taxon>Eukaryota</taxon>
        <taxon>Metazoa</taxon>
        <taxon>Chordata</taxon>
        <taxon>Tunicata</taxon>
        <taxon>Ascidiacea</taxon>
        <taxon>Phlebobranchia</taxon>
        <taxon>Cionidae</taxon>
        <taxon>Ciona</taxon>
    </lineage>
</organism>
<dbReference type="InParanoid" id="H2YCL8"/>
<feature type="region of interest" description="Disordered" evidence="1">
    <location>
        <begin position="85"/>
        <end position="115"/>
    </location>
</feature>
<sequence length="244" mass="27026">MQGSGAVKPSPKSEEVCYMAPTSIPVFQDSKSISEKEKSPKIEEVVYNGPKSDSVTYMSPKSQVLSNDSDPYMFKMVDMSEFRTSPSKTTVEYSTPTSILMQSEDDTPSVPKLLRPNHQSHLTLKDHFNRPELPVKVRRISEVFEETNEMENAYVEAADATSSPTFRKKMPLRHISTASDDVGSVTSPTSPARSPGDRKKSVVVIRGNSMYDSFISLPEIDDIPEAGFEPQNKIETSSCVTMAT</sequence>
<dbReference type="AlphaFoldDB" id="H2YCL8"/>
<name>H2YCL8_CIOSA</name>
<reference evidence="2" key="3">
    <citation type="submission" date="2025-09" db="UniProtKB">
        <authorList>
            <consortium name="Ensembl"/>
        </authorList>
    </citation>
    <scope>IDENTIFICATION</scope>
</reference>
<reference evidence="3" key="1">
    <citation type="submission" date="2003-08" db="EMBL/GenBank/DDBJ databases">
        <authorList>
            <person name="Birren B."/>
            <person name="Nusbaum C."/>
            <person name="Abebe A."/>
            <person name="Abouelleil A."/>
            <person name="Adekoya E."/>
            <person name="Ait-zahra M."/>
            <person name="Allen N."/>
            <person name="Allen T."/>
            <person name="An P."/>
            <person name="Anderson M."/>
            <person name="Anderson S."/>
            <person name="Arachchi H."/>
            <person name="Armbruster J."/>
            <person name="Bachantsang P."/>
            <person name="Baldwin J."/>
            <person name="Barry A."/>
            <person name="Bayul T."/>
            <person name="Blitshsteyn B."/>
            <person name="Bloom T."/>
            <person name="Blye J."/>
            <person name="Boguslavskiy L."/>
            <person name="Borowsky M."/>
            <person name="Boukhgalter B."/>
            <person name="Brunache A."/>
            <person name="Butler J."/>
            <person name="Calixte N."/>
            <person name="Calvo S."/>
            <person name="Camarata J."/>
            <person name="Campo K."/>
            <person name="Chang J."/>
            <person name="Cheshatsang Y."/>
            <person name="Citroen M."/>
            <person name="Collymore A."/>
            <person name="Considine T."/>
            <person name="Cook A."/>
            <person name="Cooke P."/>
            <person name="Corum B."/>
            <person name="Cuomo C."/>
            <person name="David R."/>
            <person name="Dawoe T."/>
            <person name="Degray S."/>
            <person name="Dodge S."/>
            <person name="Dooley K."/>
            <person name="Dorje P."/>
            <person name="Dorjee K."/>
            <person name="Dorris L."/>
            <person name="Duffey N."/>
            <person name="Dupes A."/>
            <person name="Elkins T."/>
            <person name="Engels R."/>
            <person name="Erickson J."/>
            <person name="Farina A."/>
            <person name="Faro S."/>
            <person name="Ferreira P."/>
            <person name="Fischer H."/>
            <person name="Fitzgerald M."/>
            <person name="Foley K."/>
            <person name="Gage D."/>
            <person name="Galagan J."/>
            <person name="Gearin G."/>
            <person name="Gnerre S."/>
            <person name="Gnirke A."/>
            <person name="Goyette A."/>
            <person name="Graham J."/>
            <person name="Grandbois E."/>
            <person name="Gyaltsen K."/>
            <person name="Hafez N."/>
            <person name="Hagopian D."/>
            <person name="Hagos B."/>
            <person name="Hall J."/>
            <person name="Hatcher B."/>
            <person name="Heller A."/>
            <person name="Higgins H."/>
            <person name="Honan T."/>
            <person name="Horn A."/>
            <person name="Houde N."/>
            <person name="Hughes L."/>
            <person name="Hulme W."/>
            <person name="Husby E."/>
            <person name="Iliev I."/>
            <person name="Jaffe D."/>
            <person name="Jones C."/>
            <person name="Kamal M."/>
            <person name="Kamat A."/>
            <person name="Kamvysselis M."/>
            <person name="Karlsson E."/>
            <person name="Kells C."/>
            <person name="Kieu A."/>
            <person name="Kisner P."/>
            <person name="Kodira C."/>
            <person name="Kulbokas E."/>
            <person name="Labutti K."/>
            <person name="Lama D."/>
            <person name="Landers T."/>
            <person name="Leger J."/>
            <person name="Levine S."/>
            <person name="Lewis D."/>
            <person name="Lewis T."/>
            <person name="Lindblad-toh K."/>
            <person name="Liu X."/>
            <person name="Lokyitsang T."/>
            <person name="Lokyitsang Y."/>
            <person name="Lucien O."/>
            <person name="Lui A."/>
            <person name="Ma L.J."/>
            <person name="Mabbitt R."/>
            <person name="Macdonald J."/>
            <person name="Maclean C."/>
            <person name="Major J."/>
            <person name="Manning J."/>
            <person name="Marabella R."/>
            <person name="Maru K."/>
            <person name="Matthews C."/>
            <person name="Mauceli E."/>
            <person name="Mccarthy M."/>
            <person name="Mcdonough S."/>
            <person name="Mcghee T."/>
            <person name="Meldrim J."/>
            <person name="Meneus L."/>
            <person name="Mesirov J."/>
            <person name="Mihalev A."/>
            <person name="Mihova T."/>
            <person name="Mikkelsen T."/>
            <person name="Mlenga V."/>
            <person name="Moru K."/>
            <person name="Mozes J."/>
            <person name="Mulrain L."/>
            <person name="Munson G."/>
            <person name="Naylor J."/>
            <person name="Newes C."/>
            <person name="Nguyen C."/>
            <person name="Nguyen N."/>
            <person name="Nguyen T."/>
            <person name="Nicol R."/>
            <person name="Nielsen C."/>
            <person name="Nizzari M."/>
            <person name="Norbu C."/>
            <person name="Norbu N."/>
            <person name="O'donnell P."/>
            <person name="Okoawo O."/>
            <person name="O'leary S."/>
            <person name="Omotosho B."/>
            <person name="O'neill K."/>
            <person name="Osman S."/>
            <person name="Parker S."/>
            <person name="Perrin D."/>
            <person name="Phunkhang P."/>
            <person name="Piqani B."/>
            <person name="Purcell S."/>
            <person name="Rachupka T."/>
            <person name="Ramasamy U."/>
            <person name="Rameau R."/>
            <person name="Ray V."/>
            <person name="Raymond C."/>
            <person name="Retta R."/>
            <person name="Richardson S."/>
            <person name="Rise C."/>
            <person name="Rodriguez J."/>
            <person name="Rogers J."/>
            <person name="Rogov P."/>
            <person name="Rutman M."/>
            <person name="Schupbach R."/>
            <person name="Seaman C."/>
            <person name="Settipalli S."/>
            <person name="Sharpe T."/>
            <person name="Sheridan J."/>
            <person name="Sherpa N."/>
            <person name="Shi J."/>
            <person name="Smirnov S."/>
            <person name="Smith C."/>
            <person name="Sougnez C."/>
            <person name="Spencer B."/>
            <person name="Stalker J."/>
            <person name="Stange-thomann N."/>
            <person name="Stavropoulos S."/>
            <person name="Stetson K."/>
            <person name="Stone C."/>
            <person name="Stone S."/>
            <person name="Stubbs M."/>
            <person name="Talamas J."/>
            <person name="Tchuinga P."/>
            <person name="Tenzing P."/>
            <person name="Tesfaye S."/>
            <person name="Theodore J."/>
            <person name="Thoulutsang Y."/>
            <person name="Topham K."/>
            <person name="Towey S."/>
            <person name="Tsamla T."/>
            <person name="Tsomo N."/>
            <person name="Vallee D."/>
            <person name="Vassiliev H."/>
            <person name="Venkataraman V."/>
            <person name="Vinson J."/>
            <person name="Vo A."/>
            <person name="Wade C."/>
            <person name="Wang S."/>
            <person name="Wangchuk T."/>
            <person name="Wangdi T."/>
            <person name="Whittaker C."/>
            <person name="Wilkinson J."/>
            <person name="Wu Y."/>
            <person name="Wyman D."/>
            <person name="Yadav S."/>
            <person name="Yang S."/>
            <person name="Yang X."/>
            <person name="Yeager S."/>
            <person name="Yee E."/>
            <person name="Young G."/>
            <person name="Zainoun J."/>
            <person name="Zembeck L."/>
            <person name="Zimmer A."/>
            <person name="Zody M."/>
            <person name="Lander E."/>
        </authorList>
    </citation>
    <scope>NUCLEOTIDE SEQUENCE [LARGE SCALE GENOMIC DNA]</scope>
</reference>
<keyword evidence="3" id="KW-1185">Reference proteome</keyword>
<evidence type="ECO:0000256" key="1">
    <source>
        <dbReference type="SAM" id="MobiDB-lite"/>
    </source>
</evidence>
<reference evidence="2" key="2">
    <citation type="submission" date="2025-08" db="UniProtKB">
        <authorList>
            <consortium name="Ensembl"/>
        </authorList>
    </citation>
    <scope>IDENTIFICATION</scope>
</reference>
<accession>H2YCL8</accession>
<evidence type="ECO:0000313" key="2">
    <source>
        <dbReference type="Ensembl" id="ENSCSAVP00000003066.1"/>
    </source>
</evidence>
<proteinExistence type="predicted"/>
<protein>
    <submittedName>
        <fullName evidence="2">Uncharacterized protein</fullName>
    </submittedName>
</protein>
<dbReference type="HOGENOM" id="CLU_1140182_0_0_1"/>
<feature type="compositionally biased region" description="Polar residues" evidence="1">
    <location>
        <begin position="85"/>
        <end position="101"/>
    </location>
</feature>
<feature type="region of interest" description="Disordered" evidence="1">
    <location>
        <begin position="176"/>
        <end position="201"/>
    </location>
</feature>
<dbReference type="Ensembl" id="ENSCSAVT00000003112.1">
    <property type="protein sequence ID" value="ENSCSAVP00000003066.1"/>
    <property type="gene ID" value="ENSCSAVG00000001819.1"/>
</dbReference>
<dbReference type="Proteomes" id="UP000007875">
    <property type="component" value="Unassembled WGS sequence"/>
</dbReference>
<feature type="compositionally biased region" description="Polar residues" evidence="1">
    <location>
        <begin position="176"/>
        <end position="192"/>
    </location>
</feature>
<evidence type="ECO:0000313" key="3">
    <source>
        <dbReference type="Proteomes" id="UP000007875"/>
    </source>
</evidence>